<dbReference type="InterPro" id="IPR002941">
    <property type="entry name" value="DNA_methylase_N4/N6"/>
</dbReference>
<feature type="domain" description="DNA methylase N-4/N-6" evidence="3">
    <location>
        <begin position="35"/>
        <end position="111"/>
    </location>
</feature>
<organism evidence="4">
    <name type="scientific">viral metagenome</name>
    <dbReference type="NCBI Taxonomy" id="1070528"/>
    <lineage>
        <taxon>unclassified sequences</taxon>
        <taxon>metagenomes</taxon>
        <taxon>organismal metagenomes</taxon>
    </lineage>
</organism>
<protein>
    <recommendedName>
        <fullName evidence="3">DNA methylase N-4/N-6 domain-containing protein</fullName>
    </recommendedName>
</protein>
<keyword evidence="2" id="KW-0808">Transferase</keyword>
<dbReference type="InterPro" id="IPR029063">
    <property type="entry name" value="SAM-dependent_MTases_sf"/>
</dbReference>
<dbReference type="Pfam" id="PF01555">
    <property type="entry name" value="N6_N4_Mtase"/>
    <property type="match status" value="1"/>
</dbReference>
<dbReference type="GO" id="GO:0003677">
    <property type="term" value="F:DNA binding"/>
    <property type="evidence" value="ECO:0007669"/>
    <property type="project" value="InterPro"/>
</dbReference>
<dbReference type="Gene3D" id="3.40.50.150">
    <property type="entry name" value="Vaccinia Virus protein VP39"/>
    <property type="match status" value="2"/>
</dbReference>
<proteinExistence type="predicted"/>
<name>A0A6C0AKN1_9ZZZZ</name>
<evidence type="ECO:0000256" key="2">
    <source>
        <dbReference type="ARBA" id="ARBA00022679"/>
    </source>
</evidence>
<dbReference type="SUPFAM" id="SSF53335">
    <property type="entry name" value="S-adenosyl-L-methionine-dependent methyltransferases"/>
    <property type="match status" value="1"/>
</dbReference>
<evidence type="ECO:0000313" key="4">
    <source>
        <dbReference type="EMBL" id="QHS80387.1"/>
    </source>
</evidence>
<evidence type="ECO:0000256" key="1">
    <source>
        <dbReference type="ARBA" id="ARBA00022603"/>
    </source>
</evidence>
<sequence>MADISNNKLNDISYKHMPVSVFDVAKMGKKGIRGKRNWSTKNKKSIPSSRSTYSPFPPDVAEWCAQYFLRDKQNIFDPFAGWGERHRAIKDASKNYIGYDISEKAIANAKEKFGVDNILANSMTAEIPEHDGLLTCPPYWNLEKYESKEGLDRIKEWKKFLVDYETLWKRVSEKALSGARYCIMVGDWRKKNIFYDLGYQTEKVMEKCGFKPFDKVILSHKKISPIKLMLPQAKRFGYTPKVHQYLYIYEKC</sequence>
<dbReference type="AlphaFoldDB" id="A0A6C0AKN1"/>
<dbReference type="GO" id="GO:0008170">
    <property type="term" value="F:N-methyltransferase activity"/>
    <property type="evidence" value="ECO:0007669"/>
    <property type="project" value="InterPro"/>
</dbReference>
<reference evidence="4" key="1">
    <citation type="journal article" date="2020" name="Nature">
        <title>Giant virus diversity and host interactions through global metagenomics.</title>
        <authorList>
            <person name="Schulz F."/>
            <person name="Roux S."/>
            <person name="Paez-Espino D."/>
            <person name="Jungbluth S."/>
            <person name="Walsh D.A."/>
            <person name="Denef V.J."/>
            <person name="McMahon K.D."/>
            <person name="Konstantinidis K.T."/>
            <person name="Eloe-Fadrosh E.A."/>
            <person name="Kyrpides N.C."/>
            <person name="Woyke T."/>
        </authorList>
    </citation>
    <scope>NUCLEOTIDE SEQUENCE</scope>
    <source>
        <strain evidence="4">GVMAG-S-1039698-54</strain>
    </source>
</reference>
<dbReference type="GO" id="GO:0032259">
    <property type="term" value="P:methylation"/>
    <property type="evidence" value="ECO:0007669"/>
    <property type="project" value="UniProtKB-KW"/>
</dbReference>
<evidence type="ECO:0000259" key="3">
    <source>
        <dbReference type="Pfam" id="PF01555"/>
    </source>
</evidence>
<accession>A0A6C0AKN1</accession>
<keyword evidence="1" id="KW-0489">Methyltransferase</keyword>
<dbReference type="EMBL" id="MN740678">
    <property type="protein sequence ID" value="QHS80387.1"/>
    <property type="molecule type" value="Genomic_DNA"/>
</dbReference>